<keyword evidence="4 5" id="KW-0448">Lipopolysaccharide biosynthesis</keyword>
<dbReference type="UniPathway" id="UPA00358">
    <property type="reaction ID" value="UER00476"/>
</dbReference>
<dbReference type="InterPro" id="IPR003329">
    <property type="entry name" value="Cytidylyl_trans"/>
</dbReference>
<dbReference type="Pfam" id="PF02348">
    <property type="entry name" value="CTP_transf_3"/>
    <property type="match status" value="1"/>
</dbReference>
<evidence type="ECO:0000313" key="6">
    <source>
        <dbReference type="EMBL" id="OQX04785.1"/>
    </source>
</evidence>
<dbReference type="PANTHER" id="PTHR42866">
    <property type="entry name" value="3-DEOXY-MANNO-OCTULOSONATE CYTIDYLYLTRANSFERASE"/>
    <property type="match status" value="1"/>
</dbReference>
<dbReference type="EC" id="2.7.7.38" evidence="5"/>
<evidence type="ECO:0000256" key="2">
    <source>
        <dbReference type="ARBA" id="ARBA00022679"/>
    </source>
</evidence>
<comment type="subcellular location">
    <subcellularLocation>
        <location evidence="5">Cytoplasm</location>
    </subcellularLocation>
    <subcellularLocation>
        <location evidence="1">Membrane</location>
    </subcellularLocation>
</comment>
<dbReference type="NCBIfam" id="NF003950">
    <property type="entry name" value="PRK05450.1-3"/>
    <property type="match status" value="1"/>
</dbReference>
<dbReference type="NCBIfam" id="NF003952">
    <property type="entry name" value="PRK05450.1-5"/>
    <property type="match status" value="1"/>
</dbReference>
<dbReference type="AlphaFoldDB" id="A0A1Y1QGG6"/>
<protein>
    <recommendedName>
        <fullName evidence="5">3-deoxy-manno-octulosonate cytidylyltransferase</fullName>
        <ecNumber evidence="5">2.7.7.38</ecNumber>
    </recommendedName>
    <alternativeName>
        <fullName evidence="5">CMP-2-keto-3-deoxyoctulosonic acid synthase</fullName>
        <shortName evidence="5">CKS</shortName>
        <shortName evidence="5">CMP-KDO synthase</shortName>
    </alternativeName>
</protein>
<comment type="catalytic activity">
    <reaction evidence="5">
        <text>3-deoxy-alpha-D-manno-oct-2-ulosonate + CTP = CMP-3-deoxy-beta-D-manno-octulosonate + diphosphate</text>
        <dbReference type="Rhea" id="RHEA:23448"/>
        <dbReference type="ChEBI" id="CHEBI:33019"/>
        <dbReference type="ChEBI" id="CHEBI:37563"/>
        <dbReference type="ChEBI" id="CHEBI:85986"/>
        <dbReference type="ChEBI" id="CHEBI:85987"/>
        <dbReference type="EC" id="2.7.7.38"/>
    </reaction>
</comment>
<dbReference type="Proteomes" id="UP000192491">
    <property type="component" value="Unassembled WGS sequence"/>
</dbReference>
<gene>
    <name evidence="5" type="primary">kdsB</name>
    <name evidence="6" type="ORF">BWK73_35280</name>
</gene>
<name>A0A1Y1QGG6_9GAMM</name>
<comment type="caution">
    <text evidence="6">The sequence shown here is derived from an EMBL/GenBank/DDBJ whole genome shotgun (WGS) entry which is preliminary data.</text>
</comment>
<keyword evidence="3 5" id="KW-0548">Nucleotidyltransferase</keyword>
<dbReference type="GO" id="GO:0009103">
    <property type="term" value="P:lipopolysaccharide biosynthetic process"/>
    <property type="evidence" value="ECO:0007669"/>
    <property type="project" value="UniProtKB-UniRule"/>
</dbReference>
<reference evidence="6 7" key="1">
    <citation type="submission" date="2017-01" db="EMBL/GenBank/DDBJ databases">
        <title>Novel large sulfur bacteria in the metagenomes of groundwater-fed chemosynthetic microbial mats in the Lake Huron basin.</title>
        <authorList>
            <person name="Sharrar A.M."/>
            <person name="Flood B.E."/>
            <person name="Bailey J.V."/>
            <person name="Jones D.S."/>
            <person name="Biddanda B."/>
            <person name="Ruberg S.A."/>
            <person name="Marcus D.N."/>
            <person name="Dick G.J."/>
        </authorList>
    </citation>
    <scope>NUCLEOTIDE SEQUENCE [LARGE SCALE GENOMIC DNA]</scope>
    <source>
        <strain evidence="6">A8</strain>
    </source>
</reference>
<evidence type="ECO:0000256" key="5">
    <source>
        <dbReference type="HAMAP-Rule" id="MF_00057"/>
    </source>
</evidence>
<dbReference type="HAMAP" id="MF_00057">
    <property type="entry name" value="KdsB"/>
    <property type="match status" value="1"/>
</dbReference>
<dbReference type="EMBL" id="MTEJ01000320">
    <property type="protein sequence ID" value="OQX04785.1"/>
    <property type="molecule type" value="Genomic_DNA"/>
</dbReference>
<accession>A0A1Y1QGG6</accession>
<evidence type="ECO:0000256" key="4">
    <source>
        <dbReference type="ARBA" id="ARBA00022985"/>
    </source>
</evidence>
<dbReference type="GO" id="GO:0005829">
    <property type="term" value="C:cytosol"/>
    <property type="evidence" value="ECO:0007669"/>
    <property type="project" value="TreeGrafter"/>
</dbReference>
<dbReference type="NCBIfam" id="TIGR00466">
    <property type="entry name" value="kdsB"/>
    <property type="match status" value="1"/>
</dbReference>
<keyword evidence="5" id="KW-0963">Cytoplasm</keyword>
<dbReference type="SUPFAM" id="SSF53448">
    <property type="entry name" value="Nucleotide-diphospho-sugar transferases"/>
    <property type="match status" value="1"/>
</dbReference>
<dbReference type="NCBIfam" id="NF009905">
    <property type="entry name" value="PRK13368.1"/>
    <property type="match status" value="1"/>
</dbReference>
<comment type="pathway">
    <text evidence="5">Nucleotide-sugar biosynthesis; CMP-3-deoxy-D-manno-octulosonate biosynthesis; CMP-3-deoxy-D-manno-octulosonate from 3-deoxy-D-manno-octulosonate and CTP: step 1/1.</text>
</comment>
<evidence type="ECO:0000313" key="7">
    <source>
        <dbReference type="Proteomes" id="UP000192491"/>
    </source>
</evidence>
<dbReference type="GO" id="GO:0008690">
    <property type="term" value="F:3-deoxy-manno-octulosonate cytidylyltransferase activity"/>
    <property type="evidence" value="ECO:0007669"/>
    <property type="project" value="UniProtKB-UniRule"/>
</dbReference>
<dbReference type="Gene3D" id="3.90.550.10">
    <property type="entry name" value="Spore Coat Polysaccharide Biosynthesis Protein SpsA, Chain A"/>
    <property type="match status" value="1"/>
</dbReference>
<evidence type="ECO:0000256" key="3">
    <source>
        <dbReference type="ARBA" id="ARBA00022695"/>
    </source>
</evidence>
<dbReference type="InterPro" id="IPR029044">
    <property type="entry name" value="Nucleotide-diphossugar_trans"/>
</dbReference>
<dbReference type="GO" id="GO:0033468">
    <property type="term" value="P:CMP-keto-3-deoxy-D-manno-octulosonic acid biosynthetic process"/>
    <property type="evidence" value="ECO:0007669"/>
    <property type="project" value="UniProtKB-UniRule"/>
</dbReference>
<sequence length="248" mass="27161">MNTVLVIPARYASTRLPGKPLRLLAGKPLIQHVHERALAAGFSSVLVATDDERIQAVCEGFGAQVAMTATTHETGSDRLAEVVQQQGWTDDTVVVNLQGDEPLTPVANLYQLAANMAHNPQASIATLATPITEIDELFDPNVVKVVRDERGMALYFSRAPVPFQRDAGIAVADYALRHIGMYAYRVGFLRVFTRLAVSMPERLEKLEQLRALSNGYRIHVDIAAEIPGLGVDTEADLYKVEAQLLKNT</sequence>
<keyword evidence="2 5" id="KW-0808">Transferase</keyword>
<dbReference type="GO" id="GO:0016020">
    <property type="term" value="C:membrane"/>
    <property type="evidence" value="ECO:0007669"/>
    <property type="project" value="UniProtKB-SubCell"/>
</dbReference>
<dbReference type="FunFam" id="3.90.550.10:FF:000011">
    <property type="entry name" value="3-deoxy-manno-octulosonate cytidylyltransferase"/>
    <property type="match status" value="1"/>
</dbReference>
<evidence type="ECO:0000256" key="1">
    <source>
        <dbReference type="ARBA" id="ARBA00004370"/>
    </source>
</evidence>
<organism evidence="6 7">
    <name type="scientific">Thiothrix lacustris</name>
    <dbReference type="NCBI Taxonomy" id="525917"/>
    <lineage>
        <taxon>Bacteria</taxon>
        <taxon>Pseudomonadati</taxon>
        <taxon>Pseudomonadota</taxon>
        <taxon>Gammaproteobacteria</taxon>
        <taxon>Thiotrichales</taxon>
        <taxon>Thiotrichaceae</taxon>
        <taxon>Thiothrix</taxon>
    </lineage>
</organism>
<proteinExistence type="inferred from homology"/>
<comment type="similarity">
    <text evidence="5">Belongs to the KdsB family.</text>
</comment>
<comment type="function">
    <text evidence="5">Activates KDO (a required 8-carbon sugar) for incorporation into bacterial lipopolysaccharide in Gram-negative bacteria.</text>
</comment>
<dbReference type="CDD" id="cd02517">
    <property type="entry name" value="CMP-KDO-Synthetase"/>
    <property type="match status" value="1"/>
</dbReference>
<dbReference type="PANTHER" id="PTHR42866:SF2">
    <property type="entry name" value="3-DEOXY-MANNO-OCTULOSONATE CYTIDYLYLTRANSFERASE, MITOCHONDRIAL"/>
    <property type="match status" value="1"/>
</dbReference>
<dbReference type="InterPro" id="IPR004528">
    <property type="entry name" value="KdsB"/>
</dbReference>